<evidence type="ECO:0000256" key="1">
    <source>
        <dbReference type="SAM" id="Coils"/>
    </source>
</evidence>
<keyword evidence="1" id="KW-0175">Coiled coil</keyword>
<sequence length="364" mass="41060">MSESDNTPDIATTAPAPTTNNNKRSGLWLGLLLLVGLLATAGWFGYTQWWPQHQQMQTRMMVDQQQTAATIARLDQQLKTLENRLMQQLNQATVTFEQGVRNQLQHQRQEIESTQLMVQSVQAELANLDLSQESNWRILEAYNLTDRAAMKLWIEHDVAAAISLLKLALSHLAALDNPAHYAVREALTSDIARLEQLPQQQIEAASMALIRLRAQLAEQQWQQSLTATTEVGDSNATAASWVDNLKRSGATLFEQFIQVQRHDQAVAPMLEQAYFNVLQQRTLLQLQLAQQAALQHSQAAYEANLTEAITMLQHVAKQASHTDFSAAIQQLEELRSWQLRPDYPPQLEAQGHLHRLVRQLGQEG</sequence>
<gene>
    <name evidence="4" type="ORF">SAMN02927930_01483</name>
</gene>
<reference evidence="5" key="1">
    <citation type="submission" date="2016-10" db="EMBL/GenBank/DDBJ databases">
        <authorList>
            <person name="Varghese N."/>
            <person name="Submissions S."/>
        </authorList>
    </citation>
    <scope>NUCLEOTIDE SEQUENCE [LARGE SCALE GENOMIC DNA]</scope>
    <source>
        <strain evidence="5">CGMCC 1.10824</strain>
    </source>
</reference>
<keyword evidence="3" id="KW-0812">Transmembrane</keyword>
<dbReference type="STRING" id="1159017.SAMN02927930_01483"/>
<name>A0A1G6D1V2_9GAMM</name>
<organism evidence="4 5">
    <name type="scientific">Pseudidiomarina indica</name>
    <dbReference type="NCBI Taxonomy" id="1159017"/>
    <lineage>
        <taxon>Bacteria</taxon>
        <taxon>Pseudomonadati</taxon>
        <taxon>Pseudomonadota</taxon>
        <taxon>Gammaproteobacteria</taxon>
        <taxon>Alteromonadales</taxon>
        <taxon>Idiomarinaceae</taxon>
        <taxon>Pseudidiomarina</taxon>
    </lineage>
</organism>
<accession>A0A1G6D1V2</accession>
<dbReference type="Proteomes" id="UP000199626">
    <property type="component" value="Unassembled WGS sequence"/>
</dbReference>
<keyword evidence="3" id="KW-1133">Transmembrane helix</keyword>
<feature type="coiled-coil region" evidence="1">
    <location>
        <begin position="64"/>
        <end position="124"/>
    </location>
</feature>
<dbReference type="PANTHER" id="PTHR38043">
    <property type="entry name" value="PROTEIN HEMX"/>
    <property type="match status" value="1"/>
</dbReference>
<dbReference type="InterPro" id="IPR007470">
    <property type="entry name" value="HemX"/>
</dbReference>
<dbReference type="EMBL" id="FMXN01000008">
    <property type="protein sequence ID" value="SDB39152.1"/>
    <property type="molecule type" value="Genomic_DNA"/>
</dbReference>
<dbReference type="PANTHER" id="PTHR38043:SF1">
    <property type="entry name" value="PROTEIN HEMX"/>
    <property type="match status" value="1"/>
</dbReference>
<evidence type="ECO:0000256" key="3">
    <source>
        <dbReference type="SAM" id="Phobius"/>
    </source>
</evidence>
<feature type="region of interest" description="Disordered" evidence="2">
    <location>
        <begin position="1"/>
        <end position="21"/>
    </location>
</feature>
<evidence type="ECO:0000313" key="5">
    <source>
        <dbReference type="Proteomes" id="UP000199626"/>
    </source>
</evidence>
<dbReference type="RefSeq" id="WP_092593255.1">
    <property type="nucleotide sequence ID" value="NZ_FMXN01000008.1"/>
</dbReference>
<dbReference type="Gene3D" id="3.90.20.10">
    <property type="match status" value="1"/>
</dbReference>
<proteinExistence type="predicted"/>
<keyword evidence="5" id="KW-1185">Reference proteome</keyword>
<dbReference type="OrthoDB" id="6236297at2"/>
<feature type="transmembrane region" description="Helical" evidence="3">
    <location>
        <begin position="27"/>
        <end position="46"/>
    </location>
</feature>
<dbReference type="AlphaFoldDB" id="A0A1G6D1V2"/>
<keyword evidence="3" id="KW-0472">Membrane</keyword>
<evidence type="ECO:0000256" key="2">
    <source>
        <dbReference type="SAM" id="MobiDB-lite"/>
    </source>
</evidence>
<protein>
    <submittedName>
        <fullName evidence="4">Conserved protein HemX</fullName>
    </submittedName>
</protein>
<dbReference type="Pfam" id="PF04375">
    <property type="entry name" value="HemX"/>
    <property type="match status" value="1"/>
</dbReference>
<evidence type="ECO:0000313" key="4">
    <source>
        <dbReference type="EMBL" id="SDB39152.1"/>
    </source>
</evidence>